<keyword evidence="6" id="KW-0805">Transcription regulation</keyword>
<keyword evidence="14" id="KW-1185">Reference proteome</keyword>
<dbReference type="InterPro" id="IPR056068">
    <property type="entry name" value="EMF2-like_DUF7651"/>
</dbReference>
<organism evidence="12">
    <name type="scientific">Physcomitrium patens</name>
    <name type="common">Spreading-leaved earth moss</name>
    <name type="synonym">Physcomitrella patens</name>
    <dbReference type="NCBI Taxonomy" id="3218"/>
    <lineage>
        <taxon>Eukaryota</taxon>
        <taxon>Viridiplantae</taxon>
        <taxon>Streptophyta</taxon>
        <taxon>Embryophyta</taxon>
        <taxon>Bryophyta</taxon>
        <taxon>Bryophytina</taxon>
        <taxon>Bryopsida</taxon>
        <taxon>Funariidae</taxon>
        <taxon>Funariales</taxon>
        <taxon>Funariaceae</taxon>
        <taxon>Physcomitrium</taxon>
    </lineage>
</organism>
<dbReference type="CDD" id="cd21553">
    <property type="entry name" value="VEFS-box_EMF2-like"/>
    <property type="match status" value="1"/>
</dbReference>
<evidence type="ECO:0000313" key="13">
    <source>
        <dbReference type="EnsemblPlants" id="Pp3c25_12300V3.1"/>
    </source>
</evidence>
<dbReference type="RefSeq" id="XP_024365369.1">
    <property type="nucleotide sequence ID" value="XM_024509601.2"/>
</dbReference>
<evidence type="ECO:0000256" key="4">
    <source>
        <dbReference type="ARBA" id="ARBA00022833"/>
    </source>
</evidence>
<sequence>MLQSTTGISPQDGELVAMGGPCRTVVGKGAGHNTSIKDLPPVDERAATKSLTLYRKPVELYSLIRSRLEKRPVFLQRNLNYKIQALRQRRLEVTIKLKGLVNAPSLSQWYSRRGQLEPGPSTAATHQYLPIFVMVSSQPNPQKEIFLLGKEKDIKVVKIPLLDDGASSAPVTFLIPELTKLFELAKNGHLILFFAFTDPAELFNVDTWQMRDLDDCSGGVVWSKLSMASLCHQWLKNLNGNVSPLGLNGVSVETSCSLDFAHGKLQHRDTALGPMVYIQPFRELSSNSEMKLQVHACAVEIGNAHTNHCTSNGTPHKRTSSLPSQAFRNPLGLVEFHYLYYFNRREKTEVMVEFSCPFCLVRCYTFKGLRCHLNCSHDLFNFEYLPNVDVPTVNVTCRTDLLGPEGNIQELEPDLRTRNWMFWSRRPFSKIYGSIPKVHLLRGEGGYLPGPISQDHSHGVNSTSPAKSSDDNSPAFQKQIMKGERRDDSLMYGDAPGPSPLKRQRLEGRDSAEEEDFRTGVCAAASAATPDDTGAPLMTATSIRIRPERNRQLAAERAEARNRLLLQKRTFFHSHTAQPMALEELLSDRDSEEELDEDVATIEDRRMLEDFVDVTADEKEIMHLWNSFVRKQRVLADGHCVWACETFATLHAAKFSSKPSLRRCFILFLIKLWNHHLVDGATVDKCLTIVDRCTQPTEN</sequence>
<dbReference type="EnsemblPlants" id="Pp3c25_12300V3.3">
    <property type="protein sequence ID" value="Pp3c25_12300V3.3"/>
    <property type="gene ID" value="Pp3c25_12300"/>
</dbReference>
<keyword evidence="4" id="KW-0862">Zinc</keyword>
<evidence type="ECO:0000256" key="7">
    <source>
        <dbReference type="ARBA" id="ARBA00023163"/>
    </source>
</evidence>
<name>A0A2K1IEM7_PHYPA</name>
<feature type="domain" description="DUF7651" evidence="11">
    <location>
        <begin position="80"/>
        <end position="303"/>
    </location>
</feature>
<dbReference type="Pfam" id="PF09733">
    <property type="entry name" value="VEFS-Box"/>
    <property type="match status" value="1"/>
</dbReference>
<dbReference type="Gramene" id="Pp3c25_12300V3.3">
    <property type="protein sequence ID" value="Pp3c25_12300V3.3"/>
    <property type="gene ID" value="Pp3c25_12300"/>
</dbReference>
<comment type="similarity">
    <text evidence="1">Belongs to the VEFS (VRN2-EMF2-FIS2-SU(Z)12) family.</text>
</comment>
<dbReference type="Gramene" id="Pp3c25_12300V3.1">
    <property type="protein sequence ID" value="Pp3c25_12300V3.1"/>
    <property type="gene ID" value="Pp3c25_12300"/>
</dbReference>
<evidence type="ECO:0000259" key="10">
    <source>
        <dbReference type="Pfam" id="PF23320"/>
    </source>
</evidence>
<dbReference type="GO" id="GO:0008270">
    <property type="term" value="F:zinc ion binding"/>
    <property type="evidence" value="ECO:0007669"/>
    <property type="project" value="UniProtKB-KW"/>
</dbReference>
<evidence type="ECO:0000313" key="12">
    <source>
        <dbReference type="EMBL" id="PNR27726.1"/>
    </source>
</evidence>
<dbReference type="CDD" id="cd21749">
    <property type="entry name" value="ZnB-Zn_EMF2-like"/>
    <property type="match status" value="1"/>
</dbReference>
<keyword evidence="3" id="KW-0863">Zinc-finger</keyword>
<dbReference type="GO" id="GO:0031490">
    <property type="term" value="F:chromatin DNA binding"/>
    <property type="evidence" value="ECO:0000318"/>
    <property type="project" value="GO_Central"/>
</dbReference>
<proteinExistence type="inferred from homology"/>
<feature type="region of interest" description="Disordered" evidence="8">
    <location>
        <begin position="450"/>
        <end position="517"/>
    </location>
</feature>
<dbReference type="EnsemblPlants" id="Pp3c25_12300V3.1">
    <property type="protein sequence ID" value="Pp3c25_12300V3.1"/>
    <property type="gene ID" value="Pp3c25_12300"/>
</dbReference>
<dbReference type="STRING" id="3218.A0A2K1IEM7"/>
<dbReference type="EnsemblPlants" id="Pp3c25_12300V3.2">
    <property type="protein sequence ID" value="Pp3c25_12300V3.2"/>
    <property type="gene ID" value="Pp3c25_12300"/>
</dbReference>
<evidence type="ECO:0000313" key="14">
    <source>
        <dbReference type="Proteomes" id="UP000006727"/>
    </source>
</evidence>
<evidence type="ECO:0000256" key="8">
    <source>
        <dbReference type="SAM" id="MobiDB-lite"/>
    </source>
</evidence>
<evidence type="ECO:0000256" key="1">
    <source>
        <dbReference type="ARBA" id="ARBA00007416"/>
    </source>
</evidence>
<keyword evidence="2" id="KW-0479">Metal-binding</keyword>
<evidence type="ECO:0000256" key="6">
    <source>
        <dbReference type="ARBA" id="ARBA00023015"/>
    </source>
</evidence>
<keyword evidence="5" id="KW-0156">Chromatin regulator</keyword>
<reference evidence="13" key="3">
    <citation type="submission" date="2020-12" db="UniProtKB">
        <authorList>
            <consortium name="EnsemblPlants"/>
        </authorList>
    </citation>
    <scope>IDENTIFICATION</scope>
</reference>
<feature type="domain" description="Polycomb protein SUZ12-like zinc finger" evidence="10">
    <location>
        <begin position="334"/>
        <end position="400"/>
    </location>
</feature>
<dbReference type="EnsemblPlants" id="Pp3c25_12300V3.4">
    <property type="protein sequence ID" value="Pp3c25_12300V3.4"/>
    <property type="gene ID" value="Pp3c25_12300"/>
</dbReference>
<dbReference type="EMBL" id="ABEU02000025">
    <property type="protein sequence ID" value="PNR27726.1"/>
    <property type="molecule type" value="Genomic_DNA"/>
</dbReference>
<gene>
    <name evidence="13" type="primary">LOC112277386</name>
    <name evidence="12" type="ORF">PHYPA_029878</name>
</gene>
<feature type="domain" description="Polycomb protein VEFS-Box" evidence="9">
    <location>
        <begin position="562"/>
        <end position="682"/>
    </location>
</feature>
<dbReference type="PANTHER" id="PTHR22597:SF0">
    <property type="entry name" value="POLYCOMB PROTEIN SUZ12"/>
    <property type="match status" value="1"/>
</dbReference>
<dbReference type="PaxDb" id="3218-PP1S57_97V6.1"/>
<dbReference type="PANTHER" id="PTHR22597">
    <property type="entry name" value="POLYCOMB GROUP PROTEIN"/>
    <property type="match status" value="1"/>
</dbReference>
<evidence type="ECO:0000259" key="11">
    <source>
        <dbReference type="Pfam" id="PF24663"/>
    </source>
</evidence>
<dbReference type="OMA" id="NCSHDLF"/>
<evidence type="ECO:0000259" key="9">
    <source>
        <dbReference type="Pfam" id="PF09733"/>
    </source>
</evidence>
<dbReference type="GeneID" id="112277386"/>
<keyword evidence="7" id="KW-0804">Transcription</keyword>
<dbReference type="InterPro" id="IPR019135">
    <property type="entry name" value="Polycomb_protein_VEFS-Box"/>
</dbReference>
<dbReference type="GO" id="GO:0005634">
    <property type="term" value="C:nucleus"/>
    <property type="evidence" value="ECO:0000318"/>
    <property type="project" value="GO_Central"/>
</dbReference>
<dbReference type="OrthoDB" id="166746at2759"/>
<dbReference type="Gramene" id="Pp3c25_12300V3.4">
    <property type="protein sequence ID" value="Pp3c25_12300V3.4"/>
    <property type="gene ID" value="Pp3c25_12300"/>
</dbReference>
<reference evidence="12 14" key="1">
    <citation type="journal article" date="2008" name="Science">
        <title>The Physcomitrella genome reveals evolutionary insights into the conquest of land by plants.</title>
        <authorList>
            <person name="Rensing S."/>
            <person name="Lang D."/>
            <person name="Zimmer A."/>
            <person name="Terry A."/>
            <person name="Salamov A."/>
            <person name="Shapiro H."/>
            <person name="Nishiyama T."/>
            <person name="Perroud P.-F."/>
            <person name="Lindquist E."/>
            <person name="Kamisugi Y."/>
            <person name="Tanahashi T."/>
            <person name="Sakakibara K."/>
            <person name="Fujita T."/>
            <person name="Oishi K."/>
            <person name="Shin-I T."/>
            <person name="Kuroki Y."/>
            <person name="Toyoda A."/>
            <person name="Suzuki Y."/>
            <person name="Hashimoto A."/>
            <person name="Yamaguchi K."/>
            <person name="Sugano A."/>
            <person name="Kohara Y."/>
            <person name="Fujiyama A."/>
            <person name="Anterola A."/>
            <person name="Aoki S."/>
            <person name="Ashton N."/>
            <person name="Barbazuk W.B."/>
            <person name="Barker E."/>
            <person name="Bennetzen J."/>
            <person name="Bezanilla M."/>
            <person name="Blankenship R."/>
            <person name="Cho S.H."/>
            <person name="Dutcher S."/>
            <person name="Estelle M."/>
            <person name="Fawcett J.A."/>
            <person name="Gundlach H."/>
            <person name="Hanada K."/>
            <person name="Heyl A."/>
            <person name="Hicks K.A."/>
            <person name="Hugh J."/>
            <person name="Lohr M."/>
            <person name="Mayer K."/>
            <person name="Melkozernov A."/>
            <person name="Murata T."/>
            <person name="Nelson D."/>
            <person name="Pils B."/>
            <person name="Prigge M."/>
            <person name="Reiss B."/>
            <person name="Renner T."/>
            <person name="Rombauts S."/>
            <person name="Rushton P."/>
            <person name="Sanderfoot A."/>
            <person name="Schween G."/>
            <person name="Shiu S.-H."/>
            <person name="Stueber K."/>
            <person name="Theodoulou F.L."/>
            <person name="Tu H."/>
            <person name="Van de Peer Y."/>
            <person name="Verrier P.J."/>
            <person name="Waters E."/>
            <person name="Wood A."/>
            <person name="Yang L."/>
            <person name="Cove D."/>
            <person name="Cuming A."/>
            <person name="Hasebe M."/>
            <person name="Lucas S."/>
            <person name="Mishler D.B."/>
            <person name="Reski R."/>
            <person name="Grigoriev I."/>
            <person name="Quatrano R.S."/>
            <person name="Boore J.L."/>
        </authorList>
    </citation>
    <scope>NUCLEOTIDE SEQUENCE [LARGE SCALE GENOMIC DNA]</scope>
    <source>
        <strain evidence="13 14">cv. Gransden 2004</strain>
    </source>
</reference>
<dbReference type="GO" id="GO:0006325">
    <property type="term" value="P:chromatin organization"/>
    <property type="evidence" value="ECO:0007669"/>
    <property type="project" value="UniProtKB-KW"/>
</dbReference>
<reference evidence="12 14" key="2">
    <citation type="journal article" date="2018" name="Plant J.">
        <title>The Physcomitrella patens chromosome-scale assembly reveals moss genome structure and evolution.</title>
        <authorList>
            <person name="Lang D."/>
            <person name="Ullrich K.K."/>
            <person name="Murat F."/>
            <person name="Fuchs J."/>
            <person name="Jenkins J."/>
            <person name="Haas F.B."/>
            <person name="Piednoel M."/>
            <person name="Gundlach H."/>
            <person name="Van Bel M."/>
            <person name="Meyberg R."/>
            <person name="Vives C."/>
            <person name="Morata J."/>
            <person name="Symeonidi A."/>
            <person name="Hiss M."/>
            <person name="Muchero W."/>
            <person name="Kamisugi Y."/>
            <person name="Saleh O."/>
            <person name="Blanc G."/>
            <person name="Decker E.L."/>
            <person name="van Gessel N."/>
            <person name="Grimwood J."/>
            <person name="Hayes R.D."/>
            <person name="Graham S.W."/>
            <person name="Gunter L.E."/>
            <person name="McDaniel S.F."/>
            <person name="Hoernstein S.N.W."/>
            <person name="Larsson A."/>
            <person name="Li F.W."/>
            <person name="Perroud P.F."/>
            <person name="Phillips J."/>
            <person name="Ranjan P."/>
            <person name="Rokshar D.S."/>
            <person name="Rothfels C.J."/>
            <person name="Schneider L."/>
            <person name="Shu S."/>
            <person name="Stevenson D.W."/>
            <person name="Thummler F."/>
            <person name="Tillich M."/>
            <person name="Villarreal Aguilar J.C."/>
            <person name="Widiez T."/>
            <person name="Wong G.K."/>
            <person name="Wymore A."/>
            <person name="Zhang Y."/>
            <person name="Zimmer A.D."/>
            <person name="Quatrano R.S."/>
            <person name="Mayer K.F.X."/>
            <person name="Goodstein D."/>
            <person name="Casacuberta J.M."/>
            <person name="Vandepoele K."/>
            <person name="Reski R."/>
            <person name="Cuming A.C."/>
            <person name="Tuskan G.A."/>
            <person name="Maumus F."/>
            <person name="Salse J."/>
            <person name="Schmutz J."/>
            <person name="Rensing S.A."/>
        </authorList>
    </citation>
    <scope>NUCLEOTIDE SEQUENCE [LARGE SCALE GENOMIC DNA]</scope>
    <source>
        <strain evidence="13 14">cv. Gransden 2004</strain>
    </source>
</reference>
<evidence type="ECO:0000256" key="2">
    <source>
        <dbReference type="ARBA" id="ARBA00022723"/>
    </source>
</evidence>
<dbReference type="Pfam" id="PF24663">
    <property type="entry name" value="DUF7651"/>
    <property type="match status" value="1"/>
</dbReference>
<dbReference type="Proteomes" id="UP000006727">
    <property type="component" value="Chromosome 25"/>
</dbReference>
<accession>A0A2K1IEM7</accession>
<dbReference type="Pfam" id="PF23320">
    <property type="entry name" value="Zn_SUZ12"/>
    <property type="match status" value="1"/>
</dbReference>
<dbReference type="AlphaFoldDB" id="A0A2K1IEM7"/>
<protein>
    <submittedName>
        <fullName evidence="12 13">Uncharacterized protein</fullName>
    </submittedName>
</protein>
<dbReference type="FunCoup" id="A0A2K1IEM7">
    <property type="interactions" value="1895"/>
</dbReference>
<dbReference type="InterPro" id="IPR057540">
    <property type="entry name" value="Znf_SUZ12"/>
</dbReference>
<dbReference type="KEGG" id="ppp:112277386"/>
<dbReference type="Gramene" id="Pp3c25_12300V3.2">
    <property type="protein sequence ID" value="Pp3c25_12300V3.2"/>
    <property type="gene ID" value="Pp3c25_12300"/>
</dbReference>
<evidence type="ECO:0000256" key="3">
    <source>
        <dbReference type="ARBA" id="ARBA00022771"/>
    </source>
</evidence>
<evidence type="ECO:0000256" key="5">
    <source>
        <dbReference type="ARBA" id="ARBA00022853"/>
    </source>
</evidence>
<feature type="compositionally biased region" description="Polar residues" evidence="8">
    <location>
        <begin position="459"/>
        <end position="476"/>
    </location>
</feature>